<feature type="repeat" description="ANK" evidence="3">
    <location>
        <begin position="1329"/>
        <end position="1361"/>
    </location>
</feature>
<proteinExistence type="predicted"/>
<dbReference type="PROSITE" id="PS50088">
    <property type="entry name" value="ANK_REPEAT"/>
    <property type="match status" value="4"/>
</dbReference>
<dbReference type="InterPro" id="IPR036770">
    <property type="entry name" value="Ankyrin_rpt-contain_sf"/>
</dbReference>
<sequence length="1617" mass="183041">MDKLIERFSKSAVDDESTTTGSEAGQTSRSATSTQASSPDSHIDDDDLFGLFQLWPLKSDDFEAQGTKVDIVAVHGLNGKAYKTWTQDGKLWLADFLPLDIPYARIFTYGYNSRIAFAGSASGVDDHSRTLLERLMAKRRQFGHTEKRPLIFICHSLGGVVVKRALAIAHERSRRYSSITRGTFGIMFLGTPHRGSDSAYWGNLLGKLADVLTLGAIRTQLLEDLKRKSAMLGATCSQFVERSESLHRIFSIYERHPTKRSGLIVEEDSAVIGLPNEIPIPIEADHRSMCKFSNMKSEKYQMVLDCIVEMVENALNRAYTTQSPFRDQFLRSIKTIDPDEILRSVPRPSPGTCSWITESSVFQEWRDQRQNRILWISGAPGIGKTTTSRFLIENLRRWLQKNTEASIRESIVAFFFCTSKQWLRDSDLQIAQSLLYQVLSHSKSLFRYLSESDMKAISDQNSDRDKYHLIWRLLTTVLQRSPDFDFWVLIDAVDEVQEESRNTLVQRIQRLVSGDLGQKLKFIICDRSGPSARGVLNSVAWIDIRRQDVVFEDVRHFINAKLEDLCSSGTIPWQYQNLIEESMLEISEGNFLQASLAWRHFTAGVSYWSAQVIKSRLEGLRSLSGEAKALYCSLLERIPEDAQEVAKVGFTWVLGSRKPLNLSELQHAVAISTGQRTWSDLNNALGFNFDTQFDQAFGYLLRVDPDLNVRFAHTTVRELLTSPDPQASDPSSRVLSKFLVREADIDAELAKSCITVLSFRDLVKFRDIAREAMADQMRDMFINSLRGEEIFGSFDFSKYDDADALENNSEVSERIGKAMLKLGQTELDERTRGLFAYCVFYWNYHCDHGSSDPEVSKCLTNFALLRQSQYFLMVATLLGMAKYHRGPFWANVDQFSRLPPMHFILKAGDYPDVLSNLVSRGEDVNRADCRGWTPLLWSLLEDRKQSLEMLLANASTRLRSPDPAVGDVLHLALEAEVDSSLILRLLGDPRVEVNAKSLKGWTALQWCLSQPARQAVTFELLRRKDVDIYDQNSQGLNALDQVFSEGKSQESALKLIARFDVPENWFDKDRILPGPVQLNWYGNPIEDETPRTFIYRAASLRWHSVENLILARDPRKAVMIDRDGFNLLERYAYHGVKQRVVRILEKLPYYVLQRSQDHGSRLLMLCTQQDWEQVVNVLVRQFSVDDDTTDSRGRTIAHWASELHWDSLSSLLITKPESWLNIVSHDGRTALHVAAEYRNQAACKSLLQAGASYSIRDKFGKLPIHIAAEQGHRAIVSILLEGPIRDFGTCKADLEGRSLLHYLVMWHSDSFIRQCLPILQPQVNTKDTKGRTPLHFACIFGNEPAVSVLLGIGVDINKRDSSSFTPLHHALMGGSVECAQTLIQRGARWDLKDKFDRNIVLLGVLSENTPTVEYLVRFIHSKCSRSEIARQAGHTDRFGRSALHYLCHWVHRKKLVLHDLEEVVEEVENDGEINSVEAQPVLSSVEWLIKAFAGIGVNVNGSDYRGYTALHTAGMTGNRVAAKALLRVPGINLSPTDEEGFTPLDWASVNGYDDMAGGIKAVGGNHSPEWQWKLKALYRPWQSGREDEDEAGQENGQLATRDDFGDALDRGDLTDMF</sequence>
<keyword evidence="2 3" id="KW-0040">ANK repeat</keyword>
<feature type="repeat" description="ANK" evidence="3">
    <location>
        <begin position="1259"/>
        <end position="1281"/>
    </location>
</feature>
<dbReference type="EMBL" id="JAGMUU010000020">
    <property type="protein sequence ID" value="KAH7129810.1"/>
    <property type="molecule type" value="Genomic_DNA"/>
</dbReference>
<dbReference type="InterPro" id="IPR029058">
    <property type="entry name" value="AB_hydrolase_fold"/>
</dbReference>
<organism evidence="6 7">
    <name type="scientific">Dactylonectria estremocensis</name>
    <dbReference type="NCBI Taxonomy" id="1079267"/>
    <lineage>
        <taxon>Eukaryota</taxon>
        <taxon>Fungi</taxon>
        <taxon>Dikarya</taxon>
        <taxon>Ascomycota</taxon>
        <taxon>Pezizomycotina</taxon>
        <taxon>Sordariomycetes</taxon>
        <taxon>Hypocreomycetidae</taxon>
        <taxon>Hypocreales</taxon>
        <taxon>Nectriaceae</taxon>
        <taxon>Dactylonectria</taxon>
    </lineage>
</organism>
<accession>A0A9P9E0L9</accession>
<dbReference type="SUPFAM" id="SSF48403">
    <property type="entry name" value="Ankyrin repeat"/>
    <property type="match status" value="3"/>
</dbReference>
<evidence type="ECO:0000256" key="4">
    <source>
        <dbReference type="SAM" id="MobiDB-lite"/>
    </source>
</evidence>
<dbReference type="Pfam" id="PF24883">
    <property type="entry name" value="NPHP3_N"/>
    <property type="match status" value="1"/>
</dbReference>
<dbReference type="InterPro" id="IPR027417">
    <property type="entry name" value="P-loop_NTPase"/>
</dbReference>
<gene>
    <name evidence="6" type="ORF">B0J13DRAFT_509089</name>
</gene>
<dbReference type="Gene3D" id="1.25.40.20">
    <property type="entry name" value="Ankyrin repeat-containing domain"/>
    <property type="match status" value="4"/>
</dbReference>
<feature type="compositionally biased region" description="Low complexity" evidence="4">
    <location>
        <begin position="26"/>
        <end position="38"/>
    </location>
</feature>
<comment type="caution">
    <text evidence="6">The sequence shown here is derived from an EMBL/GenBank/DDBJ whole genome shotgun (WGS) entry which is preliminary data.</text>
</comment>
<dbReference type="SUPFAM" id="SSF53474">
    <property type="entry name" value="alpha/beta-Hydrolases"/>
    <property type="match status" value="1"/>
</dbReference>
<keyword evidence="7" id="KW-1185">Reference proteome</keyword>
<evidence type="ECO:0000313" key="7">
    <source>
        <dbReference type="Proteomes" id="UP000717696"/>
    </source>
</evidence>
<feature type="domain" description="Nephrocystin 3-like N-terminal" evidence="5">
    <location>
        <begin position="351"/>
        <end position="525"/>
    </location>
</feature>
<keyword evidence="1" id="KW-0677">Repeat</keyword>
<dbReference type="Gene3D" id="3.40.50.1820">
    <property type="entry name" value="alpha/beta hydrolase"/>
    <property type="match status" value="1"/>
</dbReference>
<reference evidence="6" key="1">
    <citation type="journal article" date="2021" name="Nat. Commun.">
        <title>Genetic determinants of endophytism in the Arabidopsis root mycobiome.</title>
        <authorList>
            <person name="Mesny F."/>
            <person name="Miyauchi S."/>
            <person name="Thiergart T."/>
            <person name="Pickel B."/>
            <person name="Atanasova L."/>
            <person name="Karlsson M."/>
            <person name="Huettel B."/>
            <person name="Barry K.W."/>
            <person name="Haridas S."/>
            <person name="Chen C."/>
            <person name="Bauer D."/>
            <person name="Andreopoulos W."/>
            <person name="Pangilinan J."/>
            <person name="LaButti K."/>
            <person name="Riley R."/>
            <person name="Lipzen A."/>
            <person name="Clum A."/>
            <person name="Drula E."/>
            <person name="Henrissat B."/>
            <person name="Kohler A."/>
            <person name="Grigoriev I.V."/>
            <person name="Martin F.M."/>
            <person name="Hacquard S."/>
        </authorList>
    </citation>
    <scope>NUCLEOTIDE SEQUENCE</scope>
    <source>
        <strain evidence="6">MPI-CAGE-AT-0021</strain>
    </source>
</reference>
<feature type="repeat" description="ANK" evidence="3">
    <location>
        <begin position="1226"/>
        <end position="1258"/>
    </location>
</feature>
<feature type="compositionally biased region" description="Basic and acidic residues" evidence="4">
    <location>
        <begin position="1600"/>
        <end position="1617"/>
    </location>
</feature>
<dbReference type="SUPFAM" id="SSF52540">
    <property type="entry name" value="P-loop containing nucleoside triphosphate hydrolases"/>
    <property type="match status" value="1"/>
</dbReference>
<dbReference type="PANTHER" id="PTHR24198:SF193">
    <property type="match status" value="1"/>
</dbReference>
<dbReference type="PANTHER" id="PTHR24198">
    <property type="entry name" value="ANKYRIN REPEAT AND PROTEIN KINASE DOMAIN-CONTAINING PROTEIN"/>
    <property type="match status" value="1"/>
</dbReference>
<evidence type="ECO:0000256" key="2">
    <source>
        <dbReference type="ARBA" id="ARBA00023043"/>
    </source>
</evidence>
<evidence type="ECO:0000256" key="1">
    <source>
        <dbReference type="ARBA" id="ARBA00022737"/>
    </source>
</evidence>
<feature type="compositionally biased region" description="Basic and acidic residues" evidence="4">
    <location>
        <begin position="1"/>
        <end position="13"/>
    </location>
</feature>
<dbReference type="InterPro" id="IPR056884">
    <property type="entry name" value="NPHP3-like_N"/>
</dbReference>
<dbReference type="Gene3D" id="3.40.50.300">
    <property type="entry name" value="P-loop containing nucleotide triphosphate hydrolases"/>
    <property type="match status" value="1"/>
</dbReference>
<dbReference type="PROSITE" id="PS50297">
    <property type="entry name" value="ANK_REP_REGION"/>
    <property type="match status" value="4"/>
</dbReference>
<feature type="region of interest" description="Disordered" evidence="4">
    <location>
        <begin position="1"/>
        <end position="41"/>
    </location>
</feature>
<dbReference type="Proteomes" id="UP000717696">
    <property type="component" value="Unassembled WGS sequence"/>
</dbReference>
<name>A0A9P9E0L9_9HYPO</name>
<evidence type="ECO:0000313" key="6">
    <source>
        <dbReference type="EMBL" id="KAH7129810.1"/>
    </source>
</evidence>
<evidence type="ECO:0000256" key="3">
    <source>
        <dbReference type="PROSITE-ProRule" id="PRU00023"/>
    </source>
</evidence>
<protein>
    <recommendedName>
        <fullName evidence="5">Nephrocystin 3-like N-terminal domain-containing protein</fullName>
    </recommendedName>
</protein>
<dbReference type="Pfam" id="PF12796">
    <property type="entry name" value="Ank_2"/>
    <property type="match status" value="3"/>
</dbReference>
<dbReference type="SMART" id="SM00248">
    <property type="entry name" value="ANK"/>
    <property type="match status" value="12"/>
</dbReference>
<dbReference type="OrthoDB" id="5086500at2759"/>
<evidence type="ECO:0000259" key="5">
    <source>
        <dbReference type="Pfam" id="PF24883"/>
    </source>
</evidence>
<feature type="region of interest" description="Disordered" evidence="4">
    <location>
        <begin position="1583"/>
        <end position="1617"/>
    </location>
</feature>
<dbReference type="InterPro" id="IPR002110">
    <property type="entry name" value="Ankyrin_rpt"/>
</dbReference>
<feature type="repeat" description="ANK" evidence="3">
    <location>
        <begin position="1362"/>
        <end position="1394"/>
    </location>
</feature>